<dbReference type="AlphaFoldDB" id="A0A8J8P5J2"/>
<dbReference type="RefSeq" id="WP_142980737.1">
    <property type="nucleotide sequence ID" value="NZ_RKLU01000011.1"/>
</dbReference>
<organism evidence="1 2">
    <name type="scientific">Halonotius terrestris</name>
    <dbReference type="NCBI Taxonomy" id="2487750"/>
    <lineage>
        <taxon>Archaea</taxon>
        <taxon>Methanobacteriati</taxon>
        <taxon>Methanobacteriota</taxon>
        <taxon>Stenosarchaea group</taxon>
        <taxon>Halobacteria</taxon>
        <taxon>Halobacteriales</taxon>
        <taxon>Haloferacaceae</taxon>
        <taxon>Halonotius</taxon>
    </lineage>
</organism>
<accession>A0A8J8P5J2</accession>
<keyword evidence="2" id="KW-1185">Reference proteome</keyword>
<comment type="caution">
    <text evidence="1">The sequence shown here is derived from an EMBL/GenBank/DDBJ whole genome shotgun (WGS) entry which is preliminary data.</text>
</comment>
<name>A0A8J8P5J2_9EURY</name>
<evidence type="ECO:0000313" key="2">
    <source>
        <dbReference type="Proteomes" id="UP000705823"/>
    </source>
</evidence>
<dbReference type="EMBL" id="RKLU01000011">
    <property type="protein sequence ID" value="TQQ78611.1"/>
    <property type="molecule type" value="Genomic_DNA"/>
</dbReference>
<dbReference type="Proteomes" id="UP000705823">
    <property type="component" value="Unassembled WGS sequence"/>
</dbReference>
<gene>
    <name evidence="1" type="ORF">EGH24_13900</name>
</gene>
<evidence type="ECO:0000313" key="1">
    <source>
        <dbReference type="EMBL" id="TQQ78611.1"/>
    </source>
</evidence>
<proteinExistence type="predicted"/>
<protein>
    <submittedName>
        <fullName evidence="1">Uncharacterized protein</fullName>
    </submittedName>
</protein>
<reference evidence="1" key="1">
    <citation type="submission" date="2019-02" db="EMBL/GenBank/DDBJ databases">
        <title>Halonotius sp. a new haloarchaeum isolated from saline soil.</title>
        <authorList>
            <person name="Duran-Viseras A."/>
            <person name="Sanchez-Porro C."/>
            <person name="Ventosa A."/>
        </authorList>
    </citation>
    <scope>NUCLEOTIDE SEQUENCE</scope>
    <source>
        <strain evidence="1">F15B</strain>
    </source>
</reference>
<sequence>MENSGFYGTEIAECPSCEHLVAGHVHGDSAAGVYSWACPACDYSCEPTDLDDSVSVSELLEQDVLEEVV</sequence>